<dbReference type="InterPro" id="IPR027417">
    <property type="entry name" value="P-loop_NTPase"/>
</dbReference>
<comment type="similarity">
    <text evidence="1">Belongs to the dynein heavy chain family.</text>
</comment>
<evidence type="ECO:0000259" key="4">
    <source>
        <dbReference type="Pfam" id="PF12781"/>
    </source>
</evidence>
<dbReference type="Pfam" id="PF12781">
    <property type="entry name" value="AAA_9"/>
    <property type="match status" value="1"/>
</dbReference>
<reference evidence="6 7" key="1">
    <citation type="journal article" date="2015" name="Genome Biol. Evol.">
        <title>The genome of winter moth (Operophtera brumata) provides a genomic perspective on sexual dimorphism and phenology.</title>
        <authorList>
            <person name="Derks M.F."/>
            <person name="Smit S."/>
            <person name="Salis L."/>
            <person name="Schijlen E."/>
            <person name="Bossers A."/>
            <person name="Mateman C."/>
            <person name="Pijl A.S."/>
            <person name="de Ridder D."/>
            <person name="Groenen M.A."/>
            <person name="Visser M.E."/>
            <person name="Megens H.J."/>
        </authorList>
    </citation>
    <scope>NUCLEOTIDE SEQUENCE [LARGE SCALE GENOMIC DNA]</scope>
    <source>
        <strain evidence="6">WM2013NL</strain>
        <tissue evidence="6">Head and thorax</tissue>
    </source>
</reference>
<dbReference type="PANTHER" id="PTHR46532:SF4">
    <property type="entry name" value="AAA+ ATPASE DOMAIN-CONTAINING PROTEIN"/>
    <property type="match status" value="1"/>
</dbReference>
<sequence length="436" mass="49144">MGGRVLITLGDQDIDLSPSFVIFLSARDPTVEFPPDMCSRVTFVNFTVTRSSLQSQCLHKVEETDKVIGEIETVSQQYLPLSQMVYERVARGMLHTDRLTFALLLCRIHLKGTGAEDTLEQTFATFLRGKEGFVSHSAPLEPLTHQQHDSADRLSSRLGPFRRLLDKAGELPELSAWLAQAAPEQCVPTLWDSEPLVAAVLGAGYMSKAETELDLASITETQLNATTPALLCSVPGYDASVWLVQLEKKLHSLQPHPNFRLFLTTEISPKLPVNLLRAGRVPAARMMKAPSERARLYFLLAWFHGIVQERLRYVPLGWAKYYEFNESDLRVACDTLDTWIDATAMYYEFNESDLRVACDTLDTWIDATAMVLLTTQGSDLVSKLLKMQQLEDEEELAYNAASQDHDPSTKYRKYFALVHRPKRSNIVVQEFLAVVQ</sequence>
<dbReference type="Gene3D" id="1.10.8.720">
    <property type="entry name" value="Region D6 of dynein motor"/>
    <property type="match status" value="1"/>
</dbReference>
<dbReference type="GO" id="GO:0007018">
    <property type="term" value="P:microtubule-based movement"/>
    <property type="evidence" value="ECO:0007669"/>
    <property type="project" value="InterPro"/>
</dbReference>
<dbReference type="Pfam" id="PF18198">
    <property type="entry name" value="AAA_lid_11"/>
    <property type="match status" value="1"/>
</dbReference>
<accession>A0A0L7LQU8</accession>
<dbReference type="STRING" id="104452.A0A0L7LQU8"/>
<dbReference type="EMBL" id="JTDY01000297">
    <property type="protein sequence ID" value="KOB77827.1"/>
    <property type="molecule type" value="Genomic_DNA"/>
</dbReference>
<evidence type="ECO:0000259" key="5">
    <source>
        <dbReference type="Pfam" id="PF18198"/>
    </source>
</evidence>
<dbReference type="Gene3D" id="3.40.50.300">
    <property type="entry name" value="P-loop containing nucleotide triphosphate hydrolases"/>
    <property type="match status" value="2"/>
</dbReference>
<dbReference type="AlphaFoldDB" id="A0A0L7LQU8"/>
<feature type="domain" description="Dynein heavy chain ATP-binding dynein motor region" evidence="4">
    <location>
        <begin position="2"/>
        <end position="63"/>
    </location>
</feature>
<dbReference type="GO" id="GO:0045505">
    <property type="term" value="F:dynein intermediate chain binding"/>
    <property type="evidence" value="ECO:0007669"/>
    <property type="project" value="InterPro"/>
</dbReference>
<name>A0A0L7LQU8_OPEBR</name>
<evidence type="ECO:0000313" key="6">
    <source>
        <dbReference type="EMBL" id="KOB77827.1"/>
    </source>
</evidence>
<organism evidence="6 7">
    <name type="scientific">Operophtera brumata</name>
    <name type="common">Winter moth</name>
    <name type="synonym">Phalaena brumata</name>
    <dbReference type="NCBI Taxonomy" id="104452"/>
    <lineage>
        <taxon>Eukaryota</taxon>
        <taxon>Metazoa</taxon>
        <taxon>Ecdysozoa</taxon>
        <taxon>Arthropoda</taxon>
        <taxon>Hexapoda</taxon>
        <taxon>Insecta</taxon>
        <taxon>Pterygota</taxon>
        <taxon>Neoptera</taxon>
        <taxon>Endopterygota</taxon>
        <taxon>Lepidoptera</taxon>
        <taxon>Glossata</taxon>
        <taxon>Ditrysia</taxon>
        <taxon>Geometroidea</taxon>
        <taxon>Geometridae</taxon>
        <taxon>Larentiinae</taxon>
        <taxon>Operophtera</taxon>
    </lineage>
</organism>
<comment type="caution">
    <text evidence="6">The sequence shown here is derived from an EMBL/GenBank/DDBJ whole genome shotgun (WGS) entry which is preliminary data.</text>
</comment>
<evidence type="ECO:0000313" key="7">
    <source>
        <dbReference type="Proteomes" id="UP000037510"/>
    </source>
</evidence>
<dbReference type="InterPro" id="IPR041658">
    <property type="entry name" value="AAA_lid_11"/>
</dbReference>
<feature type="domain" description="Dynein heavy chain region D6 P-loop" evidence="3">
    <location>
        <begin position="241"/>
        <end position="279"/>
    </location>
</feature>
<evidence type="ECO:0000256" key="2">
    <source>
        <dbReference type="ARBA" id="ARBA00022737"/>
    </source>
</evidence>
<keyword evidence="2" id="KW-0677">Repeat</keyword>
<dbReference type="GO" id="GO:0008569">
    <property type="term" value="F:minus-end-directed microtubule motor activity"/>
    <property type="evidence" value="ECO:0007669"/>
    <property type="project" value="InterPro"/>
</dbReference>
<evidence type="ECO:0000256" key="1">
    <source>
        <dbReference type="ARBA" id="ARBA00008887"/>
    </source>
</evidence>
<dbReference type="GO" id="GO:0005858">
    <property type="term" value="C:axonemal dynein complex"/>
    <property type="evidence" value="ECO:0007669"/>
    <property type="project" value="TreeGrafter"/>
</dbReference>
<dbReference type="Pfam" id="PF03028">
    <property type="entry name" value="Dynein_heavy"/>
    <property type="match status" value="1"/>
</dbReference>
<proteinExistence type="inferred from homology"/>
<dbReference type="InterPro" id="IPR026983">
    <property type="entry name" value="DHC"/>
</dbReference>
<dbReference type="InterPro" id="IPR042219">
    <property type="entry name" value="AAA_lid_11_sf"/>
</dbReference>
<dbReference type="PANTHER" id="PTHR46532">
    <property type="entry name" value="MALE FERTILITY FACTOR KL5"/>
    <property type="match status" value="1"/>
</dbReference>
<dbReference type="Proteomes" id="UP000037510">
    <property type="component" value="Unassembled WGS sequence"/>
</dbReference>
<dbReference type="InterPro" id="IPR035706">
    <property type="entry name" value="AAA_9"/>
</dbReference>
<feature type="domain" description="Dynein heavy chain AAA lid" evidence="5">
    <location>
        <begin position="294"/>
        <end position="343"/>
    </location>
</feature>
<gene>
    <name evidence="6" type="ORF">OBRU01_03401</name>
</gene>
<evidence type="ECO:0000259" key="3">
    <source>
        <dbReference type="Pfam" id="PF03028"/>
    </source>
</evidence>
<dbReference type="InterPro" id="IPR004273">
    <property type="entry name" value="Dynein_heavy_D6_P-loop"/>
</dbReference>
<keyword evidence="7" id="KW-1185">Reference proteome</keyword>
<protein>
    <submittedName>
        <fullName evidence="6">Dynein heavy chain</fullName>
    </submittedName>
</protein>
<dbReference type="GO" id="GO:0051959">
    <property type="term" value="F:dynein light intermediate chain binding"/>
    <property type="evidence" value="ECO:0007669"/>
    <property type="project" value="InterPro"/>
</dbReference>